<name>A0A7M2X3H5_9BACT</name>
<dbReference type="Pfam" id="PF04055">
    <property type="entry name" value="Radical_SAM"/>
    <property type="match status" value="1"/>
</dbReference>
<evidence type="ECO:0000256" key="3">
    <source>
        <dbReference type="ARBA" id="ARBA00022723"/>
    </source>
</evidence>
<dbReference type="PANTHER" id="PTHR43306:SF1">
    <property type="entry name" value="7,8-DIHYDRO-6-HYDROXYMETHYLPTERIN DIMETHYLTRANSFERASE"/>
    <property type="match status" value="1"/>
</dbReference>
<dbReference type="SUPFAM" id="SSF102114">
    <property type="entry name" value="Radical SAM enzymes"/>
    <property type="match status" value="1"/>
</dbReference>
<dbReference type="SFLD" id="SFLDG01100">
    <property type="entry name" value="methyltransferase_(Class_D)"/>
    <property type="match status" value="1"/>
</dbReference>
<reference evidence="7 8" key="1">
    <citation type="submission" date="2020-10" db="EMBL/GenBank/DDBJ databases">
        <title>Wide distribution of Phycisphaera-like planctomycetes from WD2101 soil group in peatlands and genome analysis of the first cultivated representative.</title>
        <authorList>
            <person name="Dedysh S.N."/>
            <person name="Beletsky A.V."/>
            <person name="Ivanova A."/>
            <person name="Kulichevskaya I.S."/>
            <person name="Suzina N.E."/>
            <person name="Philippov D.A."/>
            <person name="Rakitin A.L."/>
            <person name="Mardanov A.V."/>
            <person name="Ravin N.V."/>
        </authorList>
    </citation>
    <scope>NUCLEOTIDE SEQUENCE [LARGE SCALE GENOMIC DNA]</scope>
    <source>
        <strain evidence="7 8">M1803</strain>
    </source>
</reference>
<dbReference type="InterPro" id="IPR007197">
    <property type="entry name" value="rSAM"/>
</dbReference>
<dbReference type="SFLD" id="SFLDG01067">
    <property type="entry name" value="SPASM/twitch_domain_containing"/>
    <property type="match status" value="1"/>
</dbReference>
<organism evidence="7 8">
    <name type="scientific">Humisphaera borealis</name>
    <dbReference type="NCBI Taxonomy" id="2807512"/>
    <lineage>
        <taxon>Bacteria</taxon>
        <taxon>Pseudomonadati</taxon>
        <taxon>Planctomycetota</taxon>
        <taxon>Phycisphaerae</taxon>
        <taxon>Tepidisphaerales</taxon>
        <taxon>Tepidisphaeraceae</taxon>
        <taxon>Humisphaera</taxon>
    </lineage>
</organism>
<dbReference type="Pfam" id="PF23545">
    <property type="entry name" value="Zn_ribbon_HMPTM"/>
    <property type="match status" value="1"/>
</dbReference>
<evidence type="ECO:0000256" key="1">
    <source>
        <dbReference type="ARBA" id="ARBA00001966"/>
    </source>
</evidence>
<dbReference type="GO" id="GO:0003824">
    <property type="term" value="F:catalytic activity"/>
    <property type="evidence" value="ECO:0007669"/>
    <property type="project" value="InterPro"/>
</dbReference>
<keyword evidence="4" id="KW-0408">Iron</keyword>
<dbReference type="PROSITE" id="PS51918">
    <property type="entry name" value="RADICAL_SAM"/>
    <property type="match status" value="1"/>
</dbReference>
<comment type="cofactor">
    <cofactor evidence="1">
        <name>[4Fe-4S] cluster</name>
        <dbReference type="ChEBI" id="CHEBI:49883"/>
    </cofactor>
</comment>
<dbReference type="InterPro" id="IPR058240">
    <property type="entry name" value="rSAM_sf"/>
</dbReference>
<keyword evidence="3" id="KW-0479">Metal-binding</keyword>
<dbReference type="Gene3D" id="3.20.20.70">
    <property type="entry name" value="Aldolase class I"/>
    <property type="match status" value="1"/>
</dbReference>
<feature type="domain" description="Radical SAM core" evidence="6">
    <location>
        <begin position="89"/>
        <end position="313"/>
    </location>
</feature>
<keyword evidence="8" id="KW-1185">Reference proteome</keyword>
<dbReference type="GO" id="GO:0051536">
    <property type="term" value="F:iron-sulfur cluster binding"/>
    <property type="evidence" value="ECO:0007669"/>
    <property type="project" value="UniProtKB-KW"/>
</dbReference>
<evidence type="ECO:0000259" key="6">
    <source>
        <dbReference type="PROSITE" id="PS51918"/>
    </source>
</evidence>
<dbReference type="Proteomes" id="UP000593765">
    <property type="component" value="Chromosome"/>
</dbReference>
<gene>
    <name evidence="7" type="ORF">IPV69_09455</name>
</gene>
<evidence type="ECO:0000256" key="5">
    <source>
        <dbReference type="ARBA" id="ARBA00023014"/>
    </source>
</evidence>
<dbReference type="PANTHER" id="PTHR43306">
    <property type="entry name" value="7,8-DIHYDRO-6-HYDROXYMETHYLPTERIN DIMETHYLTRANSFERASE"/>
    <property type="match status" value="1"/>
</dbReference>
<accession>A0A7M2X3H5</accession>
<dbReference type="RefSeq" id="WP_206294860.1">
    <property type="nucleotide sequence ID" value="NZ_CP063458.1"/>
</dbReference>
<dbReference type="SFLD" id="SFLDS00029">
    <property type="entry name" value="Radical_SAM"/>
    <property type="match status" value="1"/>
</dbReference>
<evidence type="ECO:0000256" key="4">
    <source>
        <dbReference type="ARBA" id="ARBA00023004"/>
    </source>
</evidence>
<evidence type="ECO:0000256" key="2">
    <source>
        <dbReference type="ARBA" id="ARBA00022691"/>
    </source>
</evidence>
<dbReference type="CDD" id="cd01335">
    <property type="entry name" value="Radical_SAM"/>
    <property type="match status" value="1"/>
</dbReference>
<dbReference type="InterPro" id="IPR013785">
    <property type="entry name" value="Aldolase_TIM"/>
</dbReference>
<dbReference type="KEGG" id="hbs:IPV69_09455"/>
<dbReference type="AlphaFoldDB" id="A0A7M2X3H5"/>
<dbReference type="EMBL" id="CP063458">
    <property type="protein sequence ID" value="QOV91561.1"/>
    <property type="molecule type" value="Genomic_DNA"/>
</dbReference>
<protein>
    <submittedName>
        <fullName evidence="7">Radical SAM protein</fullName>
    </submittedName>
</protein>
<sequence>MPDRDYIFYELTSSLCATCLRKVEAKVILQDGKVFLHKWCPEHRFQKVLISTDAEYYKLCRQTLKPSQVPLRFNTPIKYGCPYDCGLCPDHEQHSCLAIIEVTDQCNLTCPICYSESSPQRPTHRSLEQIEFMLDCVVRNEGEPDVVQISGGEPTIHPQLWDILDAAKRRPIKHLMLNTNGIRIAGDADFARRLKDYQPGFEVYLQFDSLRAKPLLELRGQDLRDVRRRAIDRLNDLNLSTNLVVTLKKGLNDDEIGEILDYAVAQRCVRGVTFQPIQSAGRLEQFDPATDRLTLGEVRQQILRQSSLFRPQDVIPVPCHPDCLAMAYALKWNGQVLPISGEVDPSIFLQTEGSTIVYERNPALKERLYTMFANCGCEPPAEGSPTNGVSLKQLLCCLPTVPLPDSVGYENLFRVIIMQFLDPHNFDVRSVKKSCVHIVHTDGRIIPFDTFNLFYRDGRERVLEELRSGRGAESPERLVSLTRSAAPEY</sequence>
<evidence type="ECO:0000313" key="8">
    <source>
        <dbReference type="Proteomes" id="UP000593765"/>
    </source>
</evidence>
<evidence type="ECO:0000313" key="7">
    <source>
        <dbReference type="EMBL" id="QOV91561.1"/>
    </source>
</evidence>
<dbReference type="InterPro" id="IPR034474">
    <property type="entry name" value="Methyltransferase_Class_D"/>
</dbReference>
<dbReference type="GO" id="GO:0046872">
    <property type="term" value="F:metal ion binding"/>
    <property type="evidence" value="ECO:0007669"/>
    <property type="project" value="UniProtKB-KW"/>
</dbReference>
<proteinExistence type="predicted"/>
<keyword evidence="5" id="KW-0411">Iron-sulfur</keyword>
<dbReference type="InterPro" id="IPR056488">
    <property type="entry name" value="Zn_ribbon_HMPTM"/>
</dbReference>
<keyword evidence="2" id="KW-0949">S-adenosyl-L-methionine</keyword>